<feature type="transmembrane region" description="Helical" evidence="7">
    <location>
        <begin position="137"/>
        <end position="163"/>
    </location>
</feature>
<evidence type="ECO:0000256" key="1">
    <source>
        <dbReference type="ARBA" id="ARBA00004162"/>
    </source>
</evidence>
<keyword evidence="2" id="KW-1003">Cell membrane</keyword>
<dbReference type="InterPro" id="IPR054319">
    <property type="entry name" value="PspC-rel_ToastRack"/>
</dbReference>
<dbReference type="InterPro" id="IPR052027">
    <property type="entry name" value="PspC"/>
</dbReference>
<evidence type="ECO:0000256" key="3">
    <source>
        <dbReference type="ARBA" id="ARBA00022692"/>
    </source>
</evidence>
<evidence type="ECO:0000259" key="8">
    <source>
        <dbReference type="Pfam" id="PF04024"/>
    </source>
</evidence>
<evidence type="ECO:0000313" key="12">
    <source>
        <dbReference type="Proteomes" id="UP000019402"/>
    </source>
</evidence>
<dbReference type="GO" id="GO:0003677">
    <property type="term" value="F:DNA binding"/>
    <property type="evidence" value="ECO:0007669"/>
    <property type="project" value="UniProtKB-KW"/>
</dbReference>
<sequence>MKKTLYINLNGFAFHIDEDAYDKLNQYLRKIEGSFPDKDEAKEIVSDIEARIAELFSGKKKSSEQVITLKEVEEVIDTMGEPQEIADEDQAEPQSDGSNASMPGSPLYKKRLYRDPESRVLGGVCGGLGAYFDMDPLVFRVIFILAFVLYGASLPVYVVLWIVMPKALTITQKLEMKGPAGYESWEQHLKNEYKEVAEKFKQSRAYKDFSGSFSKRTDVVGDALRTLLRIVVSVVGVVLMFIAIAFLVSLIVTFTLGFTIMDFSGVGNYFTSLPALFVGAEDMVIGSVGLVLVTCIPLIVLFYLGFKLVFRFRSKYKIVAVSSLVLWIAGLILLFYAFARVAREYRVTEDVYQNEKLELPQSSVVYLKANVNTYMPTYHDHLFDFNRLDIYCADNKLYVQGRPRIDLVRGDSFAIEIKRSAKGKSISQAKINCQDIEFFWMLRDSTIHIDPLFTLRANSKLRDQGLNVVILVPESVQVEVADELEWVVNNRLDD</sequence>
<organism evidence="11 12">
    <name type="scientific">Saccharicrinis fermentans DSM 9555 = JCM 21142</name>
    <dbReference type="NCBI Taxonomy" id="869213"/>
    <lineage>
        <taxon>Bacteria</taxon>
        <taxon>Pseudomonadati</taxon>
        <taxon>Bacteroidota</taxon>
        <taxon>Bacteroidia</taxon>
        <taxon>Marinilabiliales</taxon>
        <taxon>Marinilabiliaceae</taxon>
        <taxon>Saccharicrinis</taxon>
    </lineage>
</organism>
<evidence type="ECO:0000256" key="4">
    <source>
        <dbReference type="ARBA" id="ARBA00022989"/>
    </source>
</evidence>
<dbReference type="InterPro" id="IPR054321">
    <property type="entry name" value="PspC-rel_TM"/>
</dbReference>
<comment type="caution">
    <text evidence="11">The sequence shown here is derived from an EMBL/GenBank/DDBJ whole genome shotgun (WGS) entry which is preliminary data.</text>
</comment>
<feature type="compositionally biased region" description="Polar residues" evidence="6">
    <location>
        <begin position="92"/>
        <end position="102"/>
    </location>
</feature>
<evidence type="ECO:0000256" key="7">
    <source>
        <dbReference type="SAM" id="Phobius"/>
    </source>
</evidence>
<reference evidence="11 12" key="1">
    <citation type="journal article" date="2014" name="Genome Announc.">
        <title>Draft Genome Sequence of Cytophaga fermentans JCM 21142T, a Facultative Anaerobe Isolated from Marine Mud.</title>
        <authorList>
            <person name="Starns D."/>
            <person name="Oshima K."/>
            <person name="Suda W."/>
            <person name="Iino T."/>
            <person name="Yuki M."/>
            <person name="Inoue J."/>
            <person name="Kitamura K."/>
            <person name="Iida T."/>
            <person name="Darby A."/>
            <person name="Hattori M."/>
            <person name="Ohkuma M."/>
        </authorList>
    </citation>
    <scope>NUCLEOTIDE SEQUENCE [LARGE SCALE GENOMIC DNA]</scope>
    <source>
        <strain evidence="11 12">JCM 21142</strain>
    </source>
</reference>
<dbReference type="Pfam" id="PF04024">
    <property type="entry name" value="PspC"/>
    <property type="match status" value="1"/>
</dbReference>
<dbReference type="OrthoDB" id="5772680at2"/>
<dbReference type="GO" id="GO:0005886">
    <property type="term" value="C:plasma membrane"/>
    <property type="evidence" value="ECO:0007669"/>
    <property type="project" value="UniProtKB-SubCell"/>
</dbReference>
<feature type="transmembrane region" description="Helical" evidence="7">
    <location>
        <begin position="283"/>
        <end position="306"/>
    </location>
</feature>
<gene>
    <name evidence="11" type="ORF">JCM21142_41479</name>
</gene>
<dbReference type="RefSeq" id="WP_027473525.1">
    <property type="nucleotide sequence ID" value="NZ_BAMD01000014.1"/>
</dbReference>
<feature type="transmembrane region" description="Helical" evidence="7">
    <location>
        <begin position="318"/>
        <end position="339"/>
    </location>
</feature>
<dbReference type="AlphaFoldDB" id="W7YKF1"/>
<keyword evidence="3 7" id="KW-0812">Transmembrane</keyword>
<evidence type="ECO:0000313" key="11">
    <source>
        <dbReference type="EMBL" id="GAF02834.1"/>
    </source>
</evidence>
<comment type="subcellular location">
    <subcellularLocation>
        <location evidence="1">Cell membrane</location>
        <topology evidence="1">Single-pass membrane protein</topology>
    </subcellularLocation>
</comment>
<evidence type="ECO:0000259" key="10">
    <source>
        <dbReference type="Pfam" id="PF22744"/>
    </source>
</evidence>
<accession>W7YKF1</accession>
<evidence type="ECO:0000259" key="9">
    <source>
        <dbReference type="Pfam" id="PF22571"/>
    </source>
</evidence>
<dbReference type="InterPro" id="IPR007168">
    <property type="entry name" value="Phageshock_PspC_N"/>
</dbReference>
<dbReference type="PANTHER" id="PTHR33885:SF3">
    <property type="entry name" value="PHAGE SHOCK PROTEIN C"/>
    <property type="match status" value="1"/>
</dbReference>
<keyword evidence="5 7" id="KW-0472">Membrane</keyword>
<feature type="transmembrane region" description="Helical" evidence="7">
    <location>
        <begin position="230"/>
        <end position="263"/>
    </location>
</feature>
<feature type="domain" description="PspC-related ToastRack" evidence="10">
    <location>
        <begin position="412"/>
        <end position="489"/>
    </location>
</feature>
<evidence type="ECO:0000256" key="6">
    <source>
        <dbReference type="SAM" id="MobiDB-lite"/>
    </source>
</evidence>
<dbReference type="Proteomes" id="UP000019402">
    <property type="component" value="Unassembled WGS sequence"/>
</dbReference>
<keyword evidence="4 7" id="KW-1133">Transmembrane helix</keyword>
<name>W7YKF1_9BACT</name>
<feature type="domain" description="Phage shock protein PspC N-terminal" evidence="8">
    <location>
        <begin position="110"/>
        <end position="167"/>
    </location>
</feature>
<evidence type="ECO:0000256" key="2">
    <source>
        <dbReference type="ARBA" id="ARBA00022475"/>
    </source>
</evidence>
<dbReference type="Pfam" id="PF22744">
    <property type="entry name" value="Toast-rack_PspC-Cterm"/>
    <property type="match status" value="1"/>
</dbReference>
<proteinExistence type="predicted"/>
<protein>
    <submittedName>
        <fullName evidence="11">DNA-binding transcriptional activator PspC</fullName>
    </submittedName>
</protein>
<evidence type="ECO:0000256" key="5">
    <source>
        <dbReference type="ARBA" id="ARBA00023136"/>
    </source>
</evidence>
<dbReference type="STRING" id="869213.GCA_000517085_04267"/>
<keyword evidence="11" id="KW-0238">DNA-binding</keyword>
<dbReference type="EMBL" id="BAMD01000014">
    <property type="protein sequence ID" value="GAF02834.1"/>
    <property type="molecule type" value="Genomic_DNA"/>
</dbReference>
<feature type="domain" description="PspC-related transmembrane region" evidence="9">
    <location>
        <begin position="211"/>
        <end position="345"/>
    </location>
</feature>
<keyword evidence="12" id="KW-1185">Reference proteome</keyword>
<dbReference type="eggNOG" id="COG1983">
    <property type="taxonomic scope" value="Bacteria"/>
</dbReference>
<dbReference type="Pfam" id="PF22571">
    <property type="entry name" value="LiaI-LiaF-TM_PspC"/>
    <property type="match status" value="1"/>
</dbReference>
<feature type="region of interest" description="Disordered" evidence="6">
    <location>
        <begin position="86"/>
        <end position="105"/>
    </location>
</feature>
<dbReference type="PANTHER" id="PTHR33885">
    <property type="entry name" value="PHAGE SHOCK PROTEIN C"/>
    <property type="match status" value="1"/>
</dbReference>